<sequence length="68" mass="7288">MSSSEAVQRLSHIMRRIRGIGGVLEELHADSTSRSVKEESCHVGLHPGERSSAIHALNSAGNSGPIQR</sequence>
<dbReference type="HOGENOM" id="CLU_2789121_0_0_5"/>
<accession>C7CCA3</accession>
<gene>
    <name evidence="2" type="ORF">METD_I0815</name>
</gene>
<dbReference type="Proteomes" id="UP000008070">
    <property type="component" value="Chromosome"/>
</dbReference>
<feature type="region of interest" description="Disordered" evidence="1">
    <location>
        <begin position="45"/>
        <end position="68"/>
    </location>
</feature>
<protein>
    <submittedName>
        <fullName evidence="2">Uncharacterized protein</fullName>
    </submittedName>
</protein>
<dbReference type="AlphaFoldDB" id="C7CCA3"/>
<evidence type="ECO:0000313" key="3">
    <source>
        <dbReference type="Proteomes" id="UP000008070"/>
    </source>
</evidence>
<name>C7CCA3_METED</name>
<feature type="compositionally biased region" description="Polar residues" evidence="1">
    <location>
        <begin position="59"/>
        <end position="68"/>
    </location>
</feature>
<dbReference type="EMBL" id="FP103042">
    <property type="protein sequence ID" value="CAX22449.1"/>
    <property type="molecule type" value="Genomic_DNA"/>
</dbReference>
<organism evidence="2 3">
    <name type="scientific">Methylorubrum extorquens (strain DSM 6343 / CIP 106787 / DM4)</name>
    <name type="common">Methylobacterium extorquens</name>
    <dbReference type="NCBI Taxonomy" id="661410"/>
    <lineage>
        <taxon>Bacteria</taxon>
        <taxon>Pseudomonadati</taxon>
        <taxon>Pseudomonadota</taxon>
        <taxon>Alphaproteobacteria</taxon>
        <taxon>Hyphomicrobiales</taxon>
        <taxon>Methylobacteriaceae</taxon>
        <taxon>Methylorubrum</taxon>
    </lineage>
</organism>
<evidence type="ECO:0000256" key="1">
    <source>
        <dbReference type="SAM" id="MobiDB-lite"/>
    </source>
</evidence>
<dbReference type="KEGG" id="mdi:METDI0815"/>
<reference evidence="3" key="1">
    <citation type="journal article" date="2009" name="PLoS ONE">
        <title>Methylobacterium genome sequences: a reference blueprint to investigate microbial metabolism of C1 compounds from natural and industrial sources.</title>
        <authorList>
            <person name="Vuilleumier S."/>
            <person name="Chistoserdova L."/>
            <person name="Lee M.-C."/>
            <person name="Bringel F."/>
            <person name="Lajus A."/>
            <person name="Zhou Y."/>
            <person name="Gourion B."/>
            <person name="Barbe V."/>
            <person name="Chang J."/>
            <person name="Cruveiller S."/>
            <person name="Dossat C."/>
            <person name="Gillett W."/>
            <person name="Gruffaz C."/>
            <person name="Haugen E."/>
            <person name="Hourcade E."/>
            <person name="Levy R."/>
            <person name="Mangenot S."/>
            <person name="Muller E."/>
            <person name="Nadalig T."/>
            <person name="Pagni M."/>
            <person name="Penny C."/>
            <person name="Peyraud R."/>
            <person name="Robinson D.G."/>
            <person name="Roche D."/>
            <person name="Rouy Z."/>
            <person name="Saenampechek C."/>
            <person name="Salvignol G."/>
            <person name="Vallenet D."/>
            <person name="Wu Z."/>
            <person name="Marx C.J."/>
            <person name="Vorholt J.A."/>
            <person name="Olson M.V."/>
            <person name="Kaul R."/>
            <person name="Weissenbach J."/>
            <person name="Medigue C."/>
            <person name="Lidstrom M.E."/>
        </authorList>
    </citation>
    <scope>NUCLEOTIDE SEQUENCE [LARGE SCALE GENOMIC DNA]</scope>
    <source>
        <strain evidence="3">DSM 6343 / CIP 106787 / DM4</strain>
    </source>
</reference>
<evidence type="ECO:0000313" key="2">
    <source>
        <dbReference type="EMBL" id="CAX22449.1"/>
    </source>
</evidence>
<proteinExistence type="predicted"/>